<name>A0ABU1D9Q5_9BURK</name>
<evidence type="ECO:0000313" key="6">
    <source>
        <dbReference type="EMBL" id="MDR4127103.1"/>
    </source>
</evidence>
<keyword evidence="2 5" id="KW-0812">Transmembrane</keyword>
<keyword evidence="3 5" id="KW-1133">Transmembrane helix</keyword>
<feature type="transmembrane region" description="Helical" evidence="5">
    <location>
        <begin position="189"/>
        <end position="208"/>
    </location>
</feature>
<feature type="transmembrane region" description="Helical" evidence="5">
    <location>
        <begin position="248"/>
        <end position="265"/>
    </location>
</feature>
<dbReference type="PANTHER" id="PTHR43701:SF2">
    <property type="entry name" value="MEMBRANE TRANSPORTER PROTEIN YJNA-RELATED"/>
    <property type="match status" value="1"/>
</dbReference>
<evidence type="ECO:0000256" key="4">
    <source>
        <dbReference type="ARBA" id="ARBA00023136"/>
    </source>
</evidence>
<feature type="transmembrane region" description="Helical" evidence="5">
    <location>
        <begin position="214"/>
        <end position="236"/>
    </location>
</feature>
<comment type="caution">
    <text evidence="6">The sequence shown here is derived from an EMBL/GenBank/DDBJ whole genome shotgun (WGS) entry which is preliminary data.</text>
</comment>
<protein>
    <recommendedName>
        <fullName evidence="5">Probable membrane transporter protein</fullName>
    </recommendedName>
</protein>
<accession>A0ABU1D9Q5</accession>
<organism evidence="6 7">
    <name type="scientific">Yanghanlia caeni</name>
    <dbReference type="NCBI Taxonomy" id="3064283"/>
    <lineage>
        <taxon>Bacteria</taxon>
        <taxon>Pseudomonadati</taxon>
        <taxon>Pseudomonadota</taxon>
        <taxon>Betaproteobacteria</taxon>
        <taxon>Burkholderiales</taxon>
        <taxon>Alcaligenaceae</taxon>
        <taxon>Yanghanlia</taxon>
    </lineage>
</organism>
<feature type="transmembrane region" description="Helical" evidence="5">
    <location>
        <begin position="165"/>
        <end position="182"/>
    </location>
</feature>
<reference evidence="6 7" key="1">
    <citation type="submission" date="2023-08" db="EMBL/GenBank/DDBJ databases">
        <title>Alcaligenaceae gen. nov., a novel taxon isolated from the sludge of Yixing Pesticide Factory.</title>
        <authorList>
            <person name="Ruan L."/>
        </authorList>
    </citation>
    <scope>NUCLEOTIDE SEQUENCE [LARGE SCALE GENOMIC DNA]</scope>
    <source>
        <strain evidence="6 7">LG-2</strain>
    </source>
</reference>
<feature type="transmembrane region" description="Helical" evidence="5">
    <location>
        <begin position="38"/>
        <end position="58"/>
    </location>
</feature>
<comment type="subcellular location">
    <subcellularLocation>
        <location evidence="5">Cell membrane</location>
        <topology evidence="5">Multi-pass membrane protein</topology>
    </subcellularLocation>
    <subcellularLocation>
        <location evidence="1">Membrane</location>
        <topology evidence="1">Multi-pass membrane protein</topology>
    </subcellularLocation>
</comment>
<proteinExistence type="inferred from homology"/>
<dbReference type="PANTHER" id="PTHR43701">
    <property type="entry name" value="MEMBRANE TRANSPORTER PROTEIN MJ0441-RELATED"/>
    <property type="match status" value="1"/>
</dbReference>
<evidence type="ECO:0000313" key="7">
    <source>
        <dbReference type="Proteomes" id="UP001232156"/>
    </source>
</evidence>
<dbReference type="Pfam" id="PF01925">
    <property type="entry name" value="TauE"/>
    <property type="match status" value="1"/>
</dbReference>
<feature type="transmembrane region" description="Helical" evidence="5">
    <location>
        <begin position="142"/>
        <end position="159"/>
    </location>
</feature>
<keyword evidence="5" id="KW-1003">Cell membrane</keyword>
<feature type="transmembrane region" description="Helical" evidence="5">
    <location>
        <begin position="70"/>
        <end position="89"/>
    </location>
</feature>
<dbReference type="InterPro" id="IPR002781">
    <property type="entry name" value="TM_pro_TauE-like"/>
</dbReference>
<evidence type="ECO:0000256" key="1">
    <source>
        <dbReference type="ARBA" id="ARBA00004141"/>
    </source>
</evidence>
<keyword evidence="7" id="KW-1185">Reference proteome</keyword>
<dbReference type="EMBL" id="JAUZQE010000054">
    <property type="protein sequence ID" value="MDR4127103.1"/>
    <property type="molecule type" value="Genomic_DNA"/>
</dbReference>
<dbReference type="RefSeq" id="WP_347287651.1">
    <property type="nucleotide sequence ID" value="NZ_JAUZQE010000054.1"/>
</dbReference>
<keyword evidence="4 5" id="KW-0472">Membrane</keyword>
<evidence type="ECO:0000256" key="2">
    <source>
        <dbReference type="ARBA" id="ARBA00022692"/>
    </source>
</evidence>
<dbReference type="Proteomes" id="UP001232156">
    <property type="component" value="Unassembled WGS sequence"/>
</dbReference>
<dbReference type="InterPro" id="IPR051598">
    <property type="entry name" value="TSUP/Inactive_protease-like"/>
</dbReference>
<evidence type="ECO:0000256" key="3">
    <source>
        <dbReference type="ARBA" id="ARBA00022989"/>
    </source>
</evidence>
<comment type="similarity">
    <text evidence="5">Belongs to the 4-toluene sulfonate uptake permease (TSUP) (TC 2.A.102) family.</text>
</comment>
<evidence type="ECO:0000256" key="5">
    <source>
        <dbReference type="RuleBase" id="RU363041"/>
    </source>
</evidence>
<sequence length="266" mass="27110">MLSGGLLGLAVGAILGLTGAGGGIFAVPALVFGLDMDMRAAAPIALAAVGMAAGLGALQGLREGIVRYKAATVLAATGAITAPFGITLAHWLPVSWLNLIFVIIMLLVAYRMAMSARRPGADDALAMERPAFCKVSTETGRFIWGWGTAAALGSIGAVTGVFTGMLGVGGGFIIVPALSYFTELRMQSIVATSLMVVALLSTVTIFAAGSQGAAFTASAWAFVAASLTGMAVARLFANRIPSRVLQRIFAVACVAVAAIMLMRNIA</sequence>
<gene>
    <name evidence="6" type="ORF">Q8947_14070</name>
</gene>
<feature type="transmembrane region" description="Helical" evidence="5">
    <location>
        <begin position="95"/>
        <end position="113"/>
    </location>
</feature>